<accession>A0A2N9AYL4</accession>
<organism evidence="1 2">
    <name type="scientific">Methylorubrum extorquens</name>
    <name type="common">Methylobacterium dichloromethanicum</name>
    <name type="synonym">Methylobacterium extorquens</name>
    <dbReference type="NCBI Taxonomy" id="408"/>
    <lineage>
        <taxon>Bacteria</taxon>
        <taxon>Pseudomonadati</taxon>
        <taxon>Pseudomonadota</taxon>
        <taxon>Alphaproteobacteria</taxon>
        <taxon>Hyphomicrobiales</taxon>
        <taxon>Methylobacteriaceae</taxon>
        <taxon>Methylorubrum</taxon>
    </lineage>
</organism>
<gene>
    <name evidence="1" type="ORF">TK0001_5855</name>
</gene>
<protein>
    <submittedName>
        <fullName evidence="1">Uncharacterized protein</fullName>
    </submittedName>
</protein>
<sequence length="92" mass="9890">MTDAAPTVGELFKAKSATDEQVYAAIEAYLKDPGTYEHLIAEGYGIDIAAAVLGQAWASQIVGLIESSQNLKRGAVRPEDLRRAALWSPELT</sequence>
<dbReference type="Proteomes" id="UP000233769">
    <property type="component" value="Chromosome tk0001"/>
</dbReference>
<name>A0A2N9AYL4_METEX</name>
<evidence type="ECO:0000313" key="2">
    <source>
        <dbReference type="Proteomes" id="UP000233769"/>
    </source>
</evidence>
<proteinExistence type="predicted"/>
<reference evidence="2" key="1">
    <citation type="submission" date="2017-10" db="EMBL/GenBank/DDBJ databases">
        <authorList>
            <person name="Regsiter A."/>
            <person name="William W."/>
        </authorList>
    </citation>
    <scope>NUCLEOTIDE SEQUENCE [LARGE SCALE GENOMIC DNA]</scope>
</reference>
<dbReference type="EMBL" id="LT962688">
    <property type="protein sequence ID" value="SOR32414.1"/>
    <property type="molecule type" value="Genomic_DNA"/>
</dbReference>
<dbReference type="AlphaFoldDB" id="A0A2N9AYL4"/>
<evidence type="ECO:0000313" key="1">
    <source>
        <dbReference type="EMBL" id="SOR32414.1"/>
    </source>
</evidence>